<dbReference type="Pfam" id="PF12833">
    <property type="entry name" value="HTH_18"/>
    <property type="match status" value="1"/>
</dbReference>
<evidence type="ECO:0000256" key="3">
    <source>
        <dbReference type="ARBA" id="ARBA00023163"/>
    </source>
</evidence>
<evidence type="ECO:0000313" key="7">
    <source>
        <dbReference type="Proteomes" id="UP001493487"/>
    </source>
</evidence>
<reference evidence="6 7" key="1">
    <citation type="journal article" date="2023" name="Genome Announc.">
        <title>Pan-Genome Analyses of the Genus Cohnella and Proposal of the Novel Species Cohnella silvisoli sp. nov., Isolated from Forest Soil.</title>
        <authorList>
            <person name="Wang C."/>
            <person name="Mao L."/>
            <person name="Bao G."/>
            <person name="Zhu H."/>
        </authorList>
    </citation>
    <scope>NUCLEOTIDE SEQUENCE [LARGE SCALE GENOMIC DNA]</scope>
    <source>
        <strain evidence="6 7">NL03-T5-1</strain>
    </source>
</reference>
<feature type="domain" description="HTH araC/xylS-type" evidence="5">
    <location>
        <begin position="678"/>
        <end position="777"/>
    </location>
</feature>
<name>A0ABV1KLP3_9BACL</name>
<keyword evidence="4" id="KW-0472">Membrane</keyword>
<accession>A0ABV1KLP3</accession>
<feature type="transmembrane region" description="Helical" evidence="4">
    <location>
        <begin position="14"/>
        <end position="33"/>
    </location>
</feature>
<keyword evidence="3" id="KW-0804">Transcription</keyword>
<keyword evidence="1" id="KW-0805">Transcription regulation</keyword>
<evidence type="ECO:0000256" key="2">
    <source>
        <dbReference type="ARBA" id="ARBA00023125"/>
    </source>
</evidence>
<evidence type="ECO:0000256" key="1">
    <source>
        <dbReference type="ARBA" id="ARBA00023015"/>
    </source>
</evidence>
<comment type="caution">
    <text evidence="6">The sequence shown here is derived from an EMBL/GenBank/DDBJ whole genome shotgun (WGS) entry which is preliminary data.</text>
</comment>
<keyword evidence="4" id="KW-1133">Transmembrane helix</keyword>
<dbReference type="PROSITE" id="PS01124">
    <property type="entry name" value="HTH_ARAC_FAMILY_2"/>
    <property type="match status" value="1"/>
</dbReference>
<evidence type="ECO:0000313" key="6">
    <source>
        <dbReference type="EMBL" id="MEQ4481011.1"/>
    </source>
</evidence>
<keyword evidence="7" id="KW-1185">Reference proteome</keyword>
<dbReference type="Gene3D" id="1.10.10.60">
    <property type="entry name" value="Homeodomain-like"/>
    <property type="match status" value="2"/>
</dbReference>
<keyword evidence="2" id="KW-0238">DNA-binding</keyword>
<dbReference type="PANTHER" id="PTHR43280:SF2">
    <property type="entry name" value="HTH-TYPE TRANSCRIPTIONAL REGULATOR EXSA"/>
    <property type="match status" value="1"/>
</dbReference>
<sequence length="780" mass="89624">MKFLNRSFSLYKKMILYTSILIAAILLLQSFILNRYFERIGSQITFNSNLNILSQISYSSNYMNDSVRSFAATIYSDSKNLPLMYSQTTNPDEIYEQMKSIDTMVNQSPFIYSVYIYNGNRNEFYSTTWETIVSSRDFLDKDMVHKLENGGLPANYQFSPIPRKIPLNSYSGSDQLFTDVLTYIIFDQFYNSDKIQSAIVINVKVDYLTGVINALKTKGSSISNKILIAAGNRFITGNQQTNEANSNAMGDAYFQQILHSPDKSGYFKDTTGKQSNLVTFVSSDIPDWKFVSITPYKEIVKDIDRIRVATYIACVVIVVIGFLLAYFLAKHLYSPIRFIIGKVVKATDAAEVGKDVNDIDFLSKAFMDSIEAKKTLQIAKNENDIHQKQQALHQMLTDVNLDMDYVERVFNKYKITWNAGKPFFVCNYAIDHAEAFNRKFGIEDQKLFRFMVGNVACEIMGEHFRTECVIVDNQRMIVILQNKSGDAEEVYGIAPDLAKRVQNWFDEKLGLSLTAAISYLAPTFAEIGSSYKNAVELSKYRFLYGHRSLLKAEILDRVEVTGFEHPKDLERDLMESLTSGKLEDCIRHYYEIMKHAARYSFDNVASYLLYFSYLIYMKINDMEAKGYDKLSLDSHQFTHDIISCETLEQVDAKFVEMFTTMTEIVNQKKFKRKNATAEKIIRILETDYPNKALCQEGVAGDLNVSKDYIGRIFKETYAKSFGEYLNEIRLNKAAQLLSTTKKSIPEIVDEIGWENKNYFYTMFKAKFGMTTSEYRIKFGL</sequence>
<dbReference type="PANTHER" id="PTHR43280">
    <property type="entry name" value="ARAC-FAMILY TRANSCRIPTIONAL REGULATOR"/>
    <property type="match status" value="1"/>
</dbReference>
<keyword evidence="4" id="KW-0812">Transmembrane</keyword>
<dbReference type="SMART" id="SM00342">
    <property type="entry name" value="HTH_ARAC"/>
    <property type="match status" value="1"/>
</dbReference>
<dbReference type="Proteomes" id="UP001493487">
    <property type="component" value="Unassembled WGS sequence"/>
</dbReference>
<dbReference type="InterPro" id="IPR018060">
    <property type="entry name" value="HTH_AraC"/>
</dbReference>
<protein>
    <submittedName>
        <fullName evidence="6">AraC family transcriptional regulator</fullName>
    </submittedName>
</protein>
<dbReference type="InterPro" id="IPR009057">
    <property type="entry name" value="Homeodomain-like_sf"/>
</dbReference>
<feature type="transmembrane region" description="Helical" evidence="4">
    <location>
        <begin position="308"/>
        <end position="329"/>
    </location>
</feature>
<dbReference type="SUPFAM" id="SSF46689">
    <property type="entry name" value="Homeodomain-like"/>
    <property type="match status" value="1"/>
</dbReference>
<dbReference type="RefSeq" id="WP_232182712.1">
    <property type="nucleotide sequence ID" value="NZ_JAIOAP010000001.1"/>
</dbReference>
<organism evidence="6 7">
    <name type="scientific">Cohnella silvisoli</name>
    <dbReference type="NCBI Taxonomy" id="2873699"/>
    <lineage>
        <taxon>Bacteria</taxon>
        <taxon>Bacillati</taxon>
        <taxon>Bacillota</taxon>
        <taxon>Bacilli</taxon>
        <taxon>Bacillales</taxon>
        <taxon>Paenibacillaceae</taxon>
        <taxon>Cohnella</taxon>
    </lineage>
</organism>
<evidence type="ECO:0000259" key="5">
    <source>
        <dbReference type="PROSITE" id="PS01124"/>
    </source>
</evidence>
<gene>
    <name evidence="6" type="ORF">QJS35_01240</name>
</gene>
<dbReference type="EMBL" id="JASKHM010000001">
    <property type="protein sequence ID" value="MEQ4481011.1"/>
    <property type="molecule type" value="Genomic_DNA"/>
</dbReference>
<evidence type="ECO:0000256" key="4">
    <source>
        <dbReference type="SAM" id="Phobius"/>
    </source>
</evidence>
<proteinExistence type="predicted"/>